<evidence type="ECO:0000256" key="6">
    <source>
        <dbReference type="ARBA" id="ARBA00022840"/>
    </source>
</evidence>
<dbReference type="Gene3D" id="3.40.50.300">
    <property type="entry name" value="P-loop containing nucleotide triphosphate hydrolases"/>
    <property type="match status" value="1"/>
</dbReference>
<evidence type="ECO:0000256" key="7">
    <source>
        <dbReference type="ARBA" id="ARBA00048743"/>
    </source>
</evidence>
<dbReference type="SUPFAM" id="SSF52540">
    <property type="entry name" value="P-loop containing nucleoside triphosphate hydrolases"/>
    <property type="match status" value="1"/>
</dbReference>
<evidence type="ECO:0000313" key="10">
    <source>
        <dbReference type="EMBL" id="OPA78931.1"/>
    </source>
</evidence>
<dbReference type="NCBIfam" id="TIGR00041">
    <property type="entry name" value="DTMP_kinase"/>
    <property type="match status" value="1"/>
</dbReference>
<dbReference type="GO" id="GO:0005829">
    <property type="term" value="C:cytosol"/>
    <property type="evidence" value="ECO:0007669"/>
    <property type="project" value="TreeGrafter"/>
</dbReference>
<comment type="catalytic activity">
    <reaction evidence="7 8">
        <text>dTMP + ATP = dTDP + ADP</text>
        <dbReference type="Rhea" id="RHEA:13517"/>
        <dbReference type="ChEBI" id="CHEBI:30616"/>
        <dbReference type="ChEBI" id="CHEBI:58369"/>
        <dbReference type="ChEBI" id="CHEBI:63528"/>
        <dbReference type="ChEBI" id="CHEBI:456216"/>
        <dbReference type="EC" id="2.7.4.9"/>
    </reaction>
</comment>
<keyword evidence="4 8" id="KW-0547">Nucleotide-binding</keyword>
<dbReference type="Pfam" id="PF02223">
    <property type="entry name" value="Thymidylate_kin"/>
    <property type="match status" value="1"/>
</dbReference>
<dbReference type="InterPro" id="IPR039430">
    <property type="entry name" value="Thymidylate_kin-like_dom"/>
</dbReference>
<keyword evidence="3 8" id="KW-0545">Nucleotide biosynthesis</keyword>
<dbReference type="CDD" id="cd01672">
    <property type="entry name" value="TMPK"/>
    <property type="match status" value="1"/>
</dbReference>
<dbReference type="EC" id="2.7.4.9" evidence="8"/>
<evidence type="ECO:0000256" key="8">
    <source>
        <dbReference type="HAMAP-Rule" id="MF_00165"/>
    </source>
</evidence>
<sequence length="199" mass="22909">MYILFEGIDGVGKSTQIKRISKFYNNVLITKEPGATPFGDKIRDILLHGKLQLSKKAEMFLFLADRAEHAQSVIEKNQDKLILSDRGFISGISYAITNDSELNFDTLLSFNKFALNNNMPDKIIFFKADESLILKRFKLRNKKDTIEKRGIKYLLQVQENMENTIDKLGIESLKIDATLKKEEITKKIINFINLDKDMI</sequence>
<organism evidence="10 11">
    <name type="scientific">Campylobacter pinnipediorum subsp. pinnipediorum</name>
    <dbReference type="NCBI Taxonomy" id="1660067"/>
    <lineage>
        <taxon>Bacteria</taxon>
        <taxon>Pseudomonadati</taxon>
        <taxon>Campylobacterota</taxon>
        <taxon>Epsilonproteobacteria</taxon>
        <taxon>Campylobacterales</taxon>
        <taxon>Campylobacteraceae</taxon>
        <taxon>Campylobacter</taxon>
    </lineage>
</organism>
<comment type="function">
    <text evidence="8">Phosphorylation of dTMP to form dTDP in both de novo and salvage pathways of dTTP synthesis.</text>
</comment>
<accession>A0AAX0LAL5</accession>
<evidence type="ECO:0000256" key="4">
    <source>
        <dbReference type="ARBA" id="ARBA00022741"/>
    </source>
</evidence>
<comment type="caution">
    <text evidence="10">The sequence shown here is derived from an EMBL/GenBank/DDBJ whole genome shotgun (WGS) entry which is preliminary data.</text>
</comment>
<evidence type="ECO:0000256" key="3">
    <source>
        <dbReference type="ARBA" id="ARBA00022727"/>
    </source>
</evidence>
<keyword evidence="5 8" id="KW-0418">Kinase</keyword>
<dbReference type="AlphaFoldDB" id="A0AAX0LAL5"/>
<dbReference type="GO" id="GO:0006227">
    <property type="term" value="P:dUDP biosynthetic process"/>
    <property type="evidence" value="ECO:0007669"/>
    <property type="project" value="TreeGrafter"/>
</dbReference>
<reference evidence="10 11" key="1">
    <citation type="submission" date="2016-08" db="EMBL/GenBank/DDBJ databases">
        <title>Campylobacter species from sea mammals.</title>
        <authorList>
            <person name="Gilbert M.J."/>
            <person name="Byrne B.A."/>
            <person name="Zomer A.L."/>
            <person name="Wagenaar J.A."/>
        </authorList>
    </citation>
    <scope>NUCLEOTIDE SEQUENCE [LARGE SCALE GENOMIC DNA]</scope>
    <source>
        <strain evidence="10 11">1105248</strain>
    </source>
</reference>
<proteinExistence type="inferred from homology"/>
<comment type="similarity">
    <text evidence="1 8">Belongs to the thymidylate kinase family.</text>
</comment>
<dbReference type="EMBL" id="MCRK01000024">
    <property type="protein sequence ID" value="OPA78931.1"/>
    <property type="molecule type" value="Genomic_DNA"/>
</dbReference>
<dbReference type="GO" id="GO:0006233">
    <property type="term" value="P:dTDP biosynthetic process"/>
    <property type="evidence" value="ECO:0007669"/>
    <property type="project" value="InterPro"/>
</dbReference>
<evidence type="ECO:0000256" key="1">
    <source>
        <dbReference type="ARBA" id="ARBA00009776"/>
    </source>
</evidence>
<dbReference type="RefSeq" id="WP_069632442.1">
    <property type="nucleotide sequence ID" value="NZ_CP012546.1"/>
</dbReference>
<dbReference type="Proteomes" id="UP000189728">
    <property type="component" value="Unassembled WGS sequence"/>
</dbReference>
<feature type="domain" description="Thymidylate kinase-like" evidence="9">
    <location>
        <begin position="5"/>
        <end position="188"/>
    </location>
</feature>
<evidence type="ECO:0000256" key="5">
    <source>
        <dbReference type="ARBA" id="ARBA00022777"/>
    </source>
</evidence>
<dbReference type="HAMAP" id="MF_00165">
    <property type="entry name" value="Thymidylate_kinase"/>
    <property type="match status" value="1"/>
</dbReference>
<name>A0AAX0LAL5_9BACT</name>
<gene>
    <name evidence="8" type="primary">tmk</name>
    <name evidence="10" type="ORF">BFG04_02595</name>
</gene>
<keyword evidence="2 8" id="KW-0808">Transferase</keyword>
<dbReference type="InterPro" id="IPR027417">
    <property type="entry name" value="P-loop_NTPase"/>
</dbReference>
<feature type="binding site" evidence="8">
    <location>
        <begin position="7"/>
        <end position="14"/>
    </location>
    <ligand>
        <name>ATP</name>
        <dbReference type="ChEBI" id="CHEBI:30616"/>
    </ligand>
</feature>
<dbReference type="PANTHER" id="PTHR10344">
    <property type="entry name" value="THYMIDYLATE KINASE"/>
    <property type="match status" value="1"/>
</dbReference>
<dbReference type="PANTHER" id="PTHR10344:SF4">
    <property type="entry name" value="UMP-CMP KINASE 2, MITOCHONDRIAL"/>
    <property type="match status" value="1"/>
</dbReference>
<protein>
    <recommendedName>
        <fullName evidence="8">Thymidylate kinase</fullName>
        <ecNumber evidence="8">2.7.4.9</ecNumber>
    </recommendedName>
    <alternativeName>
        <fullName evidence="8">dTMP kinase</fullName>
    </alternativeName>
</protein>
<evidence type="ECO:0000259" key="9">
    <source>
        <dbReference type="Pfam" id="PF02223"/>
    </source>
</evidence>
<dbReference type="GO" id="GO:0005524">
    <property type="term" value="F:ATP binding"/>
    <property type="evidence" value="ECO:0007669"/>
    <property type="project" value="UniProtKB-UniRule"/>
</dbReference>
<evidence type="ECO:0000256" key="2">
    <source>
        <dbReference type="ARBA" id="ARBA00022679"/>
    </source>
</evidence>
<dbReference type="GO" id="GO:0004798">
    <property type="term" value="F:dTMP kinase activity"/>
    <property type="evidence" value="ECO:0007669"/>
    <property type="project" value="UniProtKB-UniRule"/>
</dbReference>
<dbReference type="GO" id="GO:0006235">
    <property type="term" value="P:dTTP biosynthetic process"/>
    <property type="evidence" value="ECO:0007669"/>
    <property type="project" value="UniProtKB-UniRule"/>
</dbReference>
<dbReference type="InterPro" id="IPR018094">
    <property type="entry name" value="Thymidylate_kinase"/>
</dbReference>
<keyword evidence="6 8" id="KW-0067">ATP-binding</keyword>
<evidence type="ECO:0000313" key="11">
    <source>
        <dbReference type="Proteomes" id="UP000189728"/>
    </source>
</evidence>